<dbReference type="Gene3D" id="3.40.50.300">
    <property type="entry name" value="P-loop containing nucleotide triphosphate hydrolases"/>
    <property type="match status" value="1"/>
</dbReference>
<dbReference type="InterPro" id="IPR027417">
    <property type="entry name" value="P-loop_NTPase"/>
</dbReference>
<organism evidence="2 3">
    <name type="scientific">Legionella santicrucis</name>
    <dbReference type="NCBI Taxonomy" id="45074"/>
    <lineage>
        <taxon>Bacteria</taxon>
        <taxon>Pseudomonadati</taxon>
        <taxon>Pseudomonadota</taxon>
        <taxon>Gammaproteobacteria</taxon>
        <taxon>Legionellales</taxon>
        <taxon>Legionellaceae</taxon>
        <taxon>Legionella</taxon>
    </lineage>
</organism>
<accession>A0A0W0YJC1</accession>
<dbReference type="SUPFAM" id="SSF52540">
    <property type="entry name" value="P-loop containing nucleoside triphosphate hydrolases"/>
    <property type="match status" value="1"/>
</dbReference>
<proteinExistence type="predicted"/>
<comment type="caution">
    <text evidence="2">The sequence shown here is derived from an EMBL/GenBank/DDBJ whole genome shotgun (WGS) entry which is preliminary data.</text>
</comment>
<evidence type="ECO:0000256" key="1">
    <source>
        <dbReference type="SAM" id="Coils"/>
    </source>
</evidence>
<dbReference type="Proteomes" id="UP000054703">
    <property type="component" value="Unassembled WGS sequence"/>
</dbReference>
<dbReference type="PANTHER" id="PTHR41259:SF1">
    <property type="entry name" value="DOUBLE-STRAND BREAK REPAIR RAD50 ATPASE, PUTATIVE-RELATED"/>
    <property type="match status" value="1"/>
</dbReference>
<feature type="coiled-coil region" evidence="1">
    <location>
        <begin position="32"/>
        <end position="85"/>
    </location>
</feature>
<evidence type="ECO:0000313" key="2">
    <source>
        <dbReference type="EMBL" id="KTD57020.1"/>
    </source>
</evidence>
<dbReference type="EMBL" id="LNYU01000078">
    <property type="protein sequence ID" value="KTD57020.1"/>
    <property type="molecule type" value="Genomic_DNA"/>
</dbReference>
<dbReference type="PANTHER" id="PTHR41259">
    <property type="entry name" value="DOUBLE-STRAND BREAK REPAIR RAD50 ATPASE, PUTATIVE-RELATED"/>
    <property type="match status" value="1"/>
</dbReference>
<protein>
    <recommendedName>
        <fullName evidence="4">Chromosome partition protein Smc</fullName>
    </recommendedName>
</protein>
<dbReference type="RefSeq" id="WP_058514705.1">
    <property type="nucleotide sequence ID" value="NZ_CAAAIH010000065.1"/>
</dbReference>
<gene>
    <name evidence="2" type="ORF">Lsan_2642</name>
</gene>
<sequence>MLKEKLDKLENTLLSLDYVGAASEVGRRQQILDNTKKRMTELKQTIRDLTIELHTSGYRGLAEEKEQAEQELKELCNEVQRLEMHVGSLNLLCQLIRENIQSAKELLIKPLTEAMPPYLKILFPDSEPIIDEEFCLQHILRNGIREPFENLSIGTREQLAILLRLAYANLLAEKGASVPVILDDALVNSRNQCAHAWRFCYLSFAIIC</sequence>
<name>A0A0W0YJC1_9GAMM</name>
<dbReference type="OrthoDB" id="9789562at2"/>
<keyword evidence="3" id="KW-1185">Reference proteome</keyword>
<reference evidence="2 3" key="1">
    <citation type="submission" date="2015-11" db="EMBL/GenBank/DDBJ databases">
        <title>Genomic analysis of 38 Legionella species identifies large and diverse effector repertoires.</title>
        <authorList>
            <person name="Burstein D."/>
            <person name="Amaro F."/>
            <person name="Zusman T."/>
            <person name="Lifshitz Z."/>
            <person name="Cohen O."/>
            <person name="Gilbert J.A."/>
            <person name="Pupko T."/>
            <person name="Shuman H.A."/>
            <person name="Segal G."/>
        </authorList>
    </citation>
    <scope>NUCLEOTIDE SEQUENCE [LARGE SCALE GENOMIC DNA]</scope>
    <source>
        <strain evidence="2 3">SC-63-C7</strain>
    </source>
</reference>
<evidence type="ECO:0008006" key="4">
    <source>
        <dbReference type="Google" id="ProtNLM"/>
    </source>
</evidence>
<dbReference type="AlphaFoldDB" id="A0A0W0YJC1"/>
<keyword evidence="1" id="KW-0175">Coiled coil</keyword>
<evidence type="ECO:0000313" key="3">
    <source>
        <dbReference type="Proteomes" id="UP000054703"/>
    </source>
</evidence>